<dbReference type="PANTHER" id="PTHR14917">
    <property type="entry name" value="SPERMATOGENESIS-ASSOCIATED PROTEIN 7"/>
    <property type="match status" value="1"/>
</dbReference>
<comment type="caution">
    <text evidence="2">The sequence shown here is derived from an EMBL/GenBank/DDBJ whole genome shotgun (WGS) entry which is preliminary data.</text>
</comment>
<dbReference type="GO" id="GO:0036064">
    <property type="term" value="C:ciliary basal body"/>
    <property type="evidence" value="ECO:0007669"/>
    <property type="project" value="TreeGrafter"/>
</dbReference>
<dbReference type="OrthoDB" id="6263678at2759"/>
<protein>
    <submittedName>
        <fullName evidence="2">Uncharacterized protein</fullName>
    </submittedName>
</protein>
<sequence length="333" mass="37478">MKMCKKENTYLRFSPAKVTSQILVKQQLNAHYQKVQNAKATIDNKIPYSYLSNPTTRGYRKNHKPYTRTSSSSEYHSVCEANVSAVNNYSDDQTVDQIVRTFLTDNATSSRRVSPVANVLKTPSRPNIPTAMQDKTLKISENGHSSSVASSRRFRADFVTGDVLQMHRNKFTPEKPFSPRLIRSNATSKLRSLRCYNPPIRMTKSNSSKISQDEDQNLRPATTADIIADSHSEEKNQRKIMKQDVHRPVSSQTCRISLGRRLAEDDTNSKHRQTPGVCFVPSPRPTALSTEIDRQTPLPANVSAQTSLELTKVGEWLKSLNPKDDEIPVAMVS</sequence>
<name>A0A8J4WIU6_9TREM</name>
<reference evidence="2" key="1">
    <citation type="submission" date="2019-05" db="EMBL/GenBank/DDBJ databases">
        <title>Annotation for the trematode Paragonimus heterotremus.</title>
        <authorList>
            <person name="Choi Y.-J."/>
        </authorList>
    </citation>
    <scope>NUCLEOTIDE SEQUENCE</scope>
    <source>
        <strain evidence="2">LC</strain>
    </source>
</reference>
<evidence type="ECO:0000256" key="1">
    <source>
        <dbReference type="SAM" id="MobiDB-lite"/>
    </source>
</evidence>
<gene>
    <name evidence="2" type="ORF">PHET_03699</name>
</gene>
<evidence type="ECO:0000313" key="3">
    <source>
        <dbReference type="Proteomes" id="UP000748531"/>
    </source>
</evidence>
<dbReference type="PANTHER" id="PTHR14917:SF4">
    <property type="entry name" value="SPERMATOGENESIS-ASSOCIATED 7"/>
    <property type="match status" value="1"/>
</dbReference>
<dbReference type="Proteomes" id="UP000748531">
    <property type="component" value="Unassembled WGS sequence"/>
</dbReference>
<feature type="region of interest" description="Disordered" evidence="1">
    <location>
        <begin position="51"/>
        <end position="74"/>
    </location>
</feature>
<organism evidence="2 3">
    <name type="scientific">Paragonimus heterotremus</name>
    <dbReference type="NCBI Taxonomy" id="100268"/>
    <lineage>
        <taxon>Eukaryota</taxon>
        <taxon>Metazoa</taxon>
        <taxon>Spiralia</taxon>
        <taxon>Lophotrochozoa</taxon>
        <taxon>Platyhelminthes</taxon>
        <taxon>Trematoda</taxon>
        <taxon>Digenea</taxon>
        <taxon>Plagiorchiida</taxon>
        <taxon>Troglotremata</taxon>
        <taxon>Troglotrematidae</taxon>
        <taxon>Paragonimus</taxon>
    </lineage>
</organism>
<evidence type="ECO:0000313" key="2">
    <source>
        <dbReference type="EMBL" id="KAF5402501.1"/>
    </source>
</evidence>
<dbReference type="EMBL" id="LUCH01001775">
    <property type="protein sequence ID" value="KAF5402501.1"/>
    <property type="molecule type" value="Genomic_DNA"/>
</dbReference>
<dbReference type="GO" id="GO:0005930">
    <property type="term" value="C:axoneme"/>
    <property type="evidence" value="ECO:0007669"/>
    <property type="project" value="TreeGrafter"/>
</dbReference>
<accession>A0A8J4WIU6</accession>
<dbReference type="GO" id="GO:0000226">
    <property type="term" value="P:microtubule cytoskeleton organization"/>
    <property type="evidence" value="ECO:0007669"/>
    <property type="project" value="TreeGrafter"/>
</dbReference>
<dbReference type="Pfam" id="PF15244">
    <property type="entry name" value="HSD3"/>
    <property type="match status" value="1"/>
</dbReference>
<dbReference type="AlphaFoldDB" id="A0A8J4WIU6"/>
<keyword evidence="3" id="KW-1185">Reference proteome</keyword>
<dbReference type="InterPro" id="IPR029357">
    <property type="entry name" value="SPATA7"/>
</dbReference>
<proteinExistence type="predicted"/>